<evidence type="ECO:0000313" key="5">
    <source>
        <dbReference type="EMBL" id="MFC5667561.1"/>
    </source>
</evidence>
<dbReference type="Pfam" id="PF00232">
    <property type="entry name" value="Glyco_hydro_1"/>
    <property type="match status" value="1"/>
</dbReference>
<dbReference type="PROSITE" id="PS00653">
    <property type="entry name" value="GLYCOSYL_HYDROL_F1_2"/>
    <property type="match status" value="1"/>
</dbReference>
<evidence type="ECO:0000313" key="6">
    <source>
        <dbReference type="Proteomes" id="UP001595975"/>
    </source>
</evidence>
<dbReference type="Gene3D" id="3.20.20.80">
    <property type="entry name" value="Glycosidases"/>
    <property type="match status" value="1"/>
</dbReference>
<name>A0ABW0XGK2_9ACTN</name>
<organism evidence="5 6">
    <name type="scientific">Kitasatospora misakiensis</name>
    <dbReference type="NCBI Taxonomy" id="67330"/>
    <lineage>
        <taxon>Bacteria</taxon>
        <taxon>Bacillati</taxon>
        <taxon>Actinomycetota</taxon>
        <taxon>Actinomycetes</taxon>
        <taxon>Kitasatosporales</taxon>
        <taxon>Streptomycetaceae</taxon>
        <taxon>Kitasatospora</taxon>
    </lineage>
</organism>
<dbReference type="PANTHER" id="PTHR10353">
    <property type="entry name" value="GLYCOSYL HYDROLASE"/>
    <property type="match status" value="1"/>
</dbReference>
<evidence type="ECO:0000256" key="3">
    <source>
        <dbReference type="ARBA" id="ARBA00023295"/>
    </source>
</evidence>
<accession>A0ABW0XGK2</accession>
<dbReference type="EMBL" id="JBHSOF010000060">
    <property type="protein sequence ID" value="MFC5667561.1"/>
    <property type="molecule type" value="Genomic_DNA"/>
</dbReference>
<sequence>MTDRRDPPPGFRWGVSTAAYQIEGGMDEDSRGRSMRDTFCDRAGAVRGGDTGRVACDPYRRWPEGVGLMRDLGLDGYRFPITWSRVQPAGRGEVNGAGLDFYERLVDGLLEAGITPLPAL</sequence>
<protein>
    <submittedName>
        <fullName evidence="5">Family 1 glycosylhydrolase</fullName>
    </submittedName>
</protein>
<dbReference type="InterPro" id="IPR033132">
    <property type="entry name" value="GH_1_N_CS"/>
</dbReference>
<dbReference type="InterPro" id="IPR001360">
    <property type="entry name" value="Glyco_hydro_1"/>
</dbReference>
<comment type="similarity">
    <text evidence="1 4">Belongs to the glycosyl hydrolase 1 family.</text>
</comment>
<evidence type="ECO:0000256" key="4">
    <source>
        <dbReference type="RuleBase" id="RU003690"/>
    </source>
</evidence>
<dbReference type="Proteomes" id="UP001595975">
    <property type="component" value="Unassembled WGS sequence"/>
</dbReference>
<dbReference type="SUPFAM" id="SSF51445">
    <property type="entry name" value="(Trans)glycosidases"/>
    <property type="match status" value="1"/>
</dbReference>
<dbReference type="PANTHER" id="PTHR10353:SF36">
    <property type="entry name" value="LP05116P"/>
    <property type="match status" value="1"/>
</dbReference>
<gene>
    <name evidence="5" type="ORF">ACFP3U_31900</name>
</gene>
<evidence type="ECO:0000256" key="1">
    <source>
        <dbReference type="ARBA" id="ARBA00010838"/>
    </source>
</evidence>
<keyword evidence="2" id="KW-0378">Hydrolase</keyword>
<keyword evidence="3" id="KW-0326">Glycosidase</keyword>
<proteinExistence type="inferred from homology"/>
<reference evidence="6" key="1">
    <citation type="journal article" date="2019" name="Int. J. Syst. Evol. Microbiol.">
        <title>The Global Catalogue of Microorganisms (GCM) 10K type strain sequencing project: providing services to taxonomists for standard genome sequencing and annotation.</title>
        <authorList>
            <consortium name="The Broad Institute Genomics Platform"/>
            <consortium name="The Broad Institute Genome Sequencing Center for Infectious Disease"/>
            <person name="Wu L."/>
            <person name="Ma J."/>
        </authorList>
    </citation>
    <scope>NUCLEOTIDE SEQUENCE [LARGE SCALE GENOMIC DNA]</scope>
    <source>
        <strain evidence="6">CGMCC 4.1437</strain>
    </source>
</reference>
<comment type="caution">
    <text evidence="5">The sequence shown here is derived from an EMBL/GenBank/DDBJ whole genome shotgun (WGS) entry which is preliminary data.</text>
</comment>
<keyword evidence="6" id="KW-1185">Reference proteome</keyword>
<dbReference type="InterPro" id="IPR017853">
    <property type="entry name" value="GH"/>
</dbReference>
<dbReference type="RefSeq" id="WP_380229232.1">
    <property type="nucleotide sequence ID" value="NZ_JBHSOF010000060.1"/>
</dbReference>
<evidence type="ECO:0000256" key="2">
    <source>
        <dbReference type="ARBA" id="ARBA00022801"/>
    </source>
</evidence>